<dbReference type="PROSITE" id="PS00027">
    <property type="entry name" value="HOMEOBOX_1"/>
    <property type="match status" value="1"/>
</dbReference>
<dbReference type="InterPro" id="IPR020479">
    <property type="entry name" value="HD_metazoa"/>
</dbReference>
<evidence type="ECO:0000256" key="1">
    <source>
        <dbReference type="ARBA" id="ARBA00004123"/>
    </source>
</evidence>
<keyword evidence="7 9" id="KW-0539">Nucleus</keyword>
<dbReference type="Gene3D" id="1.10.10.60">
    <property type="entry name" value="Homeodomain-like"/>
    <property type="match status" value="1"/>
</dbReference>
<comment type="subcellular location">
    <subcellularLocation>
        <location evidence="1 9 10">Nucleus</location>
    </subcellularLocation>
</comment>
<dbReference type="GO" id="GO:0005634">
    <property type="term" value="C:nucleus"/>
    <property type="evidence" value="ECO:0007669"/>
    <property type="project" value="UniProtKB-SubCell"/>
</dbReference>
<feature type="region of interest" description="Disordered" evidence="11">
    <location>
        <begin position="203"/>
        <end position="224"/>
    </location>
</feature>
<evidence type="ECO:0000259" key="12">
    <source>
        <dbReference type="PROSITE" id="PS50071"/>
    </source>
</evidence>
<evidence type="ECO:0000256" key="3">
    <source>
        <dbReference type="ARBA" id="ARBA00023015"/>
    </source>
</evidence>
<dbReference type="Proteomes" id="UP000694548">
    <property type="component" value="Unassembled WGS sequence"/>
</dbReference>
<dbReference type="SUPFAM" id="SSF46689">
    <property type="entry name" value="Homeodomain-like"/>
    <property type="match status" value="1"/>
</dbReference>
<dbReference type="Ensembl" id="ENSNFUT00015020909.1">
    <property type="protein sequence ID" value="ENSNFUP00015019978.1"/>
    <property type="gene ID" value="ENSNFUG00015009683.1"/>
</dbReference>
<comment type="similarity">
    <text evidence="8">Belongs to the even-skipped homeobox family.</text>
</comment>
<evidence type="ECO:0000313" key="14">
    <source>
        <dbReference type="Proteomes" id="UP000694548"/>
    </source>
</evidence>
<evidence type="ECO:0000256" key="2">
    <source>
        <dbReference type="ARBA" id="ARBA00022473"/>
    </source>
</evidence>
<dbReference type="InterPro" id="IPR009057">
    <property type="entry name" value="Homeodomain-like_sf"/>
</dbReference>
<evidence type="ECO:0000256" key="9">
    <source>
        <dbReference type="PROSITE-ProRule" id="PRU00108"/>
    </source>
</evidence>
<feature type="domain" description="Homeobox" evidence="12">
    <location>
        <begin position="31"/>
        <end position="91"/>
    </location>
</feature>
<feature type="DNA-binding region" description="Homeobox" evidence="9">
    <location>
        <begin position="33"/>
        <end position="92"/>
    </location>
</feature>
<dbReference type="GO" id="GO:0000981">
    <property type="term" value="F:DNA-binding transcription factor activity, RNA polymerase II-specific"/>
    <property type="evidence" value="ECO:0007669"/>
    <property type="project" value="InterPro"/>
</dbReference>
<evidence type="ECO:0000256" key="5">
    <source>
        <dbReference type="ARBA" id="ARBA00023155"/>
    </source>
</evidence>
<dbReference type="PANTHER" id="PTHR46294">
    <property type="entry name" value="SEGMENTATION PROTEIN EVEN-SKIPPED"/>
    <property type="match status" value="1"/>
</dbReference>
<evidence type="ECO:0000256" key="7">
    <source>
        <dbReference type="ARBA" id="ARBA00023242"/>
    </source>
</evidence>
<reference evidence="13" key="1">
    <citation type="submission" date="2025-08" db="UniProtKB">
        <authorList>
            <consortium name="Ensembl"/>
        </authorList>
    </citation>
    <scope>IDENTIFICATION</scope>
</reference>
<dbReference type="InterPro" id="IPR001356">
    <property type="entry name" value="HD"/>
</dbReference>
<dbReference type="CDD" id="cd00086">
    <property type="entry name" value="homeodomain"/>
    <property type="match status" value="1"/>
</dbReference>
<evidence type="ECO:0000313" key="13">
    <source>
        <dbReference type="Ensembl" id="ENSNFUP00015019978.1"/>
    </source>
</evidence>
<dbReference type="GeneTree" id="ENSGT00940000167564"/>
<dbReference type="GO" id="GO:0000978">
    <property type="term" value="F:RNA polymerase II cis-regulatory region sequence-specific DNA binding"/>
    <property type="evidence" value="ECO:0007669"/>
    <property type="project" value="TreeGrafter"/>
</dbReference>
<organism evidence="13 14">
    <name type="scientific">Nothobranchius furzeri</name>
    <name type="common">Turquoise killifish</name>
    <dbReference type="NCBI Taxonomy" id="105023"/>
    <lineage>
        <taxon>Eukaryota</taxon>
        <taxon>Metazoa</taxon>
        <taxon>Chordata</taxon>
        <taxon>Craniata</taxon>
        <taxon>Vertebrata</taxon>
        <taxon>Euteleostomi</taxon>
        <taxon>Actinopterygii</taxon>
        <taxon>Neopterygii</taxon>
        <taxon>Teleostei</taxon>
        <taxon>Neoteleostei</taxon>
        <taxon>Acanthomorphata</taxon>
        <taxon>Ovalentaria</taxon>
        <taxon>Atherinomorphae</taxon>
        <taxon>Cyprinodontiformes</taxon>
        <taxon>Nothobranchiidae</taxon>
        <taxon>Nothobranchius</taxon>
    </lineage>
</organism>
<name>A0A8C6NRB5_NOTFU</name>
<keyword evidence="14" id="KW-1185">Reference proteome</keyword>
<sequence>MSGHRQNPAKTGLDPSSQELQVLCSRSARLDPIRRHRTAFTQDQVSRLEQEYRRESYVSRPLRCELASALNLPETTIKVWFQNRRMKDKRHRHTSPWTHPLIDPLGALLIGRSPAPSTLTHPFLSPHLPHFQHYSSLPPHPSFHSLYSAPVRQLNVFHHRPGELAFYPSAGLVHHPATCAFSVCPQWEHQQLLKAQGDAMGLSHPLGSKKKTQPAVPDQIKDIV</sequence>
<dbReference type="PANTHER" id="PTHR46294:SF3">
    <property type="entry name" value="EVEN-SKIPPED-LIKE1"/>
    <property type="match status" value="1"/>
</dbReference>
<evidence type="ECO:0000256" key="6">
    <source>
        <dbReference type="ARBA" id="ARBA00023163"/>
    </source>
</evidence>
<dbReference type="InterPro" id="IPR052002">
    <property type="entry name" value="Even-skipped_HD"/>
</dbReference>
<keyword evidence="3" id="KW-0805">Transcription regulation</keyword>
<reference evidence="13" key="2">
    <citation type="submission" date="2025-09" db="UniProtKB">
        <authorList>
            <consortium name="Ensembl"/>
        </authorList>
    </citation>
    <scope>IDENTIFICATION</scope>
</reference>
<dbReference type="Pfam" id="PF00046">
    <property type="entry name" value="Homeodomain"/>
    <property type="match status" value="1"/>
</dbReference>
<evidence type="ECO:0000256" key="4">
    <source>
        <dbReference type="ARBA" id="ARBA00023125"/>
    </source>
</evidence>
<dbReference type="PRINTS" id="PR00024">
    <property type="entry name" value="HOMEOBOX"/>
</dbReference>
<dbReference type="SMART" id="SM00389">
    <property type="entry name" value="HOX"/>
    <property type="match status" value="1"/>
</dbReference>
<dbReference type="PROSITE" id="PS50071">
    <property type="entry name" value="HOMEOBOX_2"/>
    <property type="match status" value="1"/>
</dbReference>
<evidence type="ECO:0000256" key="8">
    <source>
        <dbReference type="ARBA" id="ARBA00038449"/>
    </source>
</evidence>
<proteinExistence type="inferred from homology"/>
<keyword evidence="2" id="KW-0217">Developmental protein</keyword>
<evidence type="ECO:0000256" key="11">
    <source>
        <dbReference type="SAM" id="MobiDB-lite"/>
    </source>
</evidence>
<protein>
    <submittedName>
        <fullName evidence="13">Homeobox protein XHOX-3-like</fullName>
    </submittedName>
</protein>
<keyword evidence="4 9" id="KW-0238">DNA-binding</keyword>
<gene>
    <name evidence="13" type="primary">eve1</name>
</gene>
<evidence type="ECO:0000256" key="10">
    <source>
        <dbReference type="RuleBase" id="RU000682"/>
    </source>
</evidence>
<keyword evidence="6" id="KW-0804">Transcription</keyword>
<dbReference type="InterPro" id="IPR017970">
    <property type="entry name" value="Homeobox_CS"/>
</dbReference>
<accession>A0A8C6NRB5</accession>
<keyword evidence="5 9" id="KW-0371">Homeobox</keyword>
<dbReference type="AlphaFoldDB" id="A0A8C6NRB5"/>